<evidence type="ECO:0000256" key="1">
    <source>
        <dbReference type="ARBA" id="ARBA00023125"/>
    </source>
</evidence>
<dbReference type="GO" id="GO:0003677">
    <property type="term" value="F:DNA binding"/>
    <property type="evidence" value="ECO:0007669"/>
    <property type="project" value="UniProtKB-KW"/>
</dbReference>
<dbReference type="Pfam" id="PF07883">
    <property type="entry name" value="Cupin_2"/>
    <property type="match status" value="1"/>
</dbReference>
<dbReference type="CDD" id="cd00093">
    <property type="entry name" value="HTH_XRE"/>
    <property type="match status" value="1"/>
</dbReference>
<feature type="domain" description="HTH cro/C1-type" evidence="2">
    <location>
        <begin position="32"/>
        <end position="86"/>
    </location>
</feature>
<dbReference type="Gene3D" id="1.10.260.40">
    <property type="entry name" value="lambda repressor-like DNA-binding domains"/>
    <property type="match status" value="1"/>
</dbReference>
<dbReference type="InterPro" id="IPR013096">
    <property type="entry name" value="Cupin_2"/>
</dbReference>
<keyword evidence="4" id="KW-1185">Reference proteome</keyword>
<dbReference type="GO" id="GO:0003700">
    <property type="term" value="F:DNA-binding transcription factor activity"/>
    <property type="evidence" value="ECO:0007669"/>
    <property type="project" value="TreeGrafter"/>
</dbReference>
<dbReference type="RefSeq" id="WP_132420879.1">
    <property type="nucleotide sequence ID" value="NZ_SMFZ01000001.1"/>
</dbReference>
<evidence type="ECO:0000313" key="3">
    <source>
        <dbReference type="EMBL" id="TCK24436.1"/>
    </source>
</evidence>
<dbReference type="PANTHER" id="PTHR46797">
    <property type="entry name" value="HTH-TYPE TRANSCRIPTIONAL REGULATOR"/>
    <property type="match status" value="1"/>
</dbReference>
<dbReference type="AlphaFoldDB" id="A0A4V2PIG3"/>
<dbReference type="PANTHER" id="PTHR46797:SF1">
    <property type="entry name" value="METHYLPHOSPHONATE SYNTHASE"/>
    <property type="match status" value="1"/>
</dbReference>
<dbReference type="SUPFAM" id="SSF51182">
    <property type="entry name" value="RmlC-like cupins"/>
    <property type="match status" value="1"/>
</dbReference>
<name>A0A4V2PIG3_PSEEN</name>
<accession>A0A4V2PIG3</accession>
<dbReference type="GO" id="GO:0005829">
    <property type="term" value="C:cytosol"/>
    <property type="evidence" value="ECO:0007669"/>
    <property type="project" value="TreeGrafter"/>
</dbReference>
<evidence type="ECO:0000313" key="4">
    <source>
        <dbReference type="Proteomes" id="UP000295560"/>
    </source>
</evidence>
<gene>
    <name evidence="3" type="ORF">EV378_0208</name>
</gene>
<dbReference type="InterPro" id="IPR014710">
    <property type="entry name" value="RmlC-like_jellyroll"/>
</dbReference>
<dbReference type="Pfam" id="PF01381">
    <property type="entry name" value="HTH_3"/>
    <property type="match status" value="1"/>
</dbReference>
<dbReference type="InterPro" id="IPR011051">
    <property type="entry name" value="RmlC_Cupin_sf"/>
</dbReference>
<dbReference type="InterPro" id="IPR001387">
    <property type="entry name" value="Cro/C1-type_HTH"/>
</dbReference>
<dbReference type="InterPro" id="IPR010982">
    <property type="entry name" value="Lambda_DNA-bd_dom_sf"/>
</dbReference>
<sequence length="204" mass="21359">MAGAATLPDDGAPAVGGEAERDAIVRAIGPKVRQLRQDNGLSLQQLARRADVSAAAIHKVERGDMVPTVTTLLKLASALGRPMGHFVDGDGEPPAVAHHVHADDRPAAPSLPGVAESVVSGPPERFTVRGRITDVEPGAGLEPDRHGGEDLLLVLDGALDVSVGDERYTLSEGDSLHFPADHRVRVHNATSDPARVLRVSSRGN</sequence>
<dbReference type="OrthoDB" id="5114244at2"/>
<evidence type="ECO:0000259" key="2">
    <source>
        <dbReference type="PROSITE" id="PS50943"/>
    </source>
</evidence>
<proteinExistence type="predicted"/>
<reference evidence="3 4" key="1">
    <citation type="submission" date="2019-03" db="EMBL/GenBank/DDBJ databases">
        <title>Sequencing the genomes of 1000 actinobacteria strains.</title>
        <authorList>
            <person name="Klenk H.-P."/>
        </authorList>
    </citation>
    <scope>NUCLEOTIDE SEQUENCE [LARGE SCALE GENOMIC DNA]</scope>
    <source>
        <strain evidence="3 4">DSM 44969</strain>
    </source>
</reference>
<dbReference type="CDD" id="cd02209">
    <property type="entry name" value="cupin_XRE_C"/>
    <property type="match status" value="1"/>
</dbReference>
<organism evidence="3 4">
    <name type="scientific">Pseudonocardia endophytica</name>
    <dbReference type="NCBI Taxonomy" id="401976"/>
    <lineage>
        <taxon>Bacteria</taxon>
        <taxon>Bacillati</taxon>
        <taxon>Actinomycetota</taxon>
        <taxon>Actinomycetes</taxon>
        <taxon>Pseudonocardiales</taxon>
        <taxon>Pseudonocardiaceae</taxon>
        <taxon>Pseudonocardia</taxon>
    </lineage>
</organism>
<keyword evidence="1" id="KW-0238">DNA-binding</keyword>
<dbReference type="Gene3D" id="2.60.120.10">
    <property type="entry name" value="Jelly Rolls"/>
    <property type="match status" value="1"/>
</dbReference>
<dbReference type="EMBL" id="SMFZ01000001">
    <property type="protein sequence ID" value="TCK24436.1"/>
    <property type="molecule type" value="Genomic_DNA"/>
</dbReference>
<dbReference type="Proteomes" id="UP000295560">
    <property type="component" value="Unassembled WGS sequence"/>
</dbReference>
<protein>
    <submittedName>
        <fullName evidence="3">XRE family transcriptional regulator</fullName>
    </submittedName>
</protein>
<comment type="caution">
    <text evidence="3">The sequence shown here is derived from an EMBL/GenBank/DDBJ whole genome shotgun (WGS) entry which is preliminary data.</text>
</comment>
<dbReference type="SMART" id="SM00530">
    <property type="entry name" value="HTH_XRE"/>
    <property type="match status" value="1"/>
</dbReference>
<dbReference type="InterPro" id="IPR050807">
    <property type="entry name" value="TransReg_Diox_bact_type"/>
</dbReference>
<dbReference type="PROSITE" id="PS50943">
    <property type="entry name" value="HTH_CROC1"/>
    <property type="match status" value="1"/>
</dbReference>